<protein>
    <submittedName>
        <fullName evidence="2">Uncharacterized protein</fullName>
    </submittedName>
</protein>
<accession>A0A067M3M1</accession>
<dbReference type="EMBL" id="KL198134">
    <property type="protein sequence ID" value="KDQ06472.1"/>
    <property type="molecule type" value="Genomic_DNA"/>
</dbReference>
<dbReference type="STRING" id="930990.A0A067M3M1"/>
<keyword evidence="3" id="KW-1185">Reference proteome</keyword>
<reference evidence="3" key="1">
    <citation type="journal article" date="2014" name="Proc. Natl. Acad. Sci. U.S.A.">
        <title>Extensive sampling of basidiomycete genomes demonstrates inadequacy of the white-rot/brown-rot paradigm for wood decay fungi.</title>
        <authorList>
            <person name="Riley R."/>
            <person name="Salamov A.A."/>
            <person name="Brown D.W."/>
            <person name="Nagy L.G."/>
            <person name="Floudas D."/>
            <person name="Held B.W."/>
            <person name="Levasseur A."/>
            <person name="Lombard V."/>
            <person name="Morin E."/>
            <person name="Otillar R."/>
            <person name="Lindquist E.A."/>
            <person name="Sun H."/>
            <person name="LaButti K.M."/>
            <person name="Schmutz J."/>
            <person name="Jabbour D."/>
            <person name="Luo H."/>
            <person name="Baker S.E."/>
            <person name="Pisabarro A.G."/>
            <person name="Walton J.D."/>
            <person name="Blanchette R.A."/>
            <person name="Henrissat B."/>
            <person name="Martin F."/>
            <person name="Cullen D."/>
            <person name="Hibbett D.S."/>
            <person name="Grigoriev I.V."/>
        </authorList>
    </citation>
    <scope>NUCLEOTIDE SEQUENCE [LARGE SCALE GENOMIC DNA]</scope>
    <source>
        <strain evidence="3">FD-172 SS1</strain>
    </source>
</reference>
<evidence type="ECO:0000256" key="1">
    <source>
        <dbReference type="SAM" id="MobiDB-lite"/>
    </source>
</evidence>
<feature type="region of interest" description="Disordered" evidence="1">
    <location>
        <begin position="46"/>
        <end position="75"/>
    </location>
</feature>
<evidence type="ECO:0000313" key="3">
    <source>
        <dbReference type="Proteomes" id="UP000027195"/>
    </source>
</evidence>
<feature type="compositionally biased region" description="Acidic residues" evidence="1">
    <location>
        <begin position="213"/>
        <end position="222"/>
    </location>
</feature>
<organism evidence="2 3">
    <name type="scientific">Botryobasidium botryosum (strain FD-172 SS1)</name>
    <dbReference type="NCBI Taxonomy" id="930990"/>
    <lineage>
        <taxon>Eukaryota</taxon>
        <taxon>Fungi</taxon>
        <taxon>Dikarya</taxon>
        <taxon>Basidiomycota</taxon>
        <taxon>Agaricomycotina</taxon>
        <taxon>Agaricomycetes</taxon>
        <taxon>Cantharellales</taxon>
        <taxon>Botryobasidiaceae</taxon>
        <taxon>Botryobasidium</taxon>
    </lineage>
</organism>
<proteinExistence type="predicted"/>
<sequence>MSLSKTCGTEAWPHIPPRHPHRLAVLVSAKLSVELMPHERICRLPPSTEFSSDGKIAPASAPESHRAWMKPTNDDNEGALGSYRVDKKNSSNLTLASIDAARLPALERDDQAEEYRLAEEKKHQAAVKQQARADKTRMALDKLSHLDWYRREGDVLIPKKSTLRYKAQVLGALVAAIERYNARLAPTKSSEGVEDSQEALAADSTEVIVDVNDLTDSEDDDY</sequence>
<evidence type="ECO:0000313" key="2">
    <source>
        <dbReference type="EMBL" id="KDQ06472.1"/>
    </source>
</evidence>
<dbReference type="AlphaFoldDB" id="A0A067M3M1"/>
<dbReference type="HOGENOM" id="CLU_1245161_0_0_1"/>
<dbReference type="InParanoid" id="A0A067M3M1"/>
<gene>
    <name evidence="2" type="ORF">BOTBODRAFT_193019</name>
</gene>
<feature type="region of interest" description="Disordered" evidence="1">
    <location>
        <begin position="186"/>
        <end position="222"/>
    </location>
</feature>
<name>A0A067M3M1_BOTB1</name>
<dbReference type="Proteomes" id="UP000027195">
    <property type="component" value="Unassembled WGS sequence"/>
</dbReference>